<evidence type="ECO:0000313" key="2">
    <source>
        <dbReference type="EMBL" id="KEO80841.1"/>
    </source>
</evidence>
<comment type="caution">
    <text evidence="2">The sequence shown here is derived from an EMBL/GenBank/DDBJ whole genome shotgun (WGS) entry which is preliminary data.</text>
</comment>
<feature type="region of interest" description="Disordered" evidence="1">
    <location>
        <begin position="243"/>
        <end position="274"/>
    </location>
</feature>
<organism evidence="2 3">
    <name type="scientific">Tumebacillus flagellatus</name>
    <dbReference type="NCBI Taxonomy" id="1157490"/>
    <lineage>
        <taxon>Bacteria</taxon>
        <taxon>Bacillati</taxon>
        <taxon>Bacillota</taxon>
        <taxon>Bacilli</taxon>
        <taxon>Bacillales</taxon>
        <taxon>Alicyclobacillaceae</taxon>
        <taxon>Tumebacillus</taxon>
    </lineage>
</organism>
<protein>
    <submittedName>
        <fullName evidence="2">Uncharacterized protein</fullName>
    </submittedName>
</protein>
<reference evidence="2 3" key="1">
    <citation type="journal article" date="2013" name="Int. J. Syst. Evol. Microbiol.">
        <title>Tumebacillus flagellatus sp. nov., an alpha-amylase/pullulanase-producing bacterium isolated from cassava wastewater.</title>
        <authorList>
            <person name="Wang Q."/>
            <person name="Xie N."/>
            <person name="Qin Y."/>
            <person name="Shen N."/>
            <person name="Zhu J."/>
            <person name="Mi H."/>
            <person name="Huang R."/>
        </authorList>
    </citation>
    <scope>NUCLEOTIDE SEQUENCE [LARGE SCALE GENOMIC DNA]</scope>
    <source>
        <strain evidence="2 3">GST4</strain>
    </source>
</reference>
<name>A0A074LF19_9BACL</name>
<dbReference type="Proteomes" id="UP000027931">
    <property type="component" value="Unassembled WGS sequence"/>
</dbReference>
<gene>
    <name evidence="2" type="ORF">EL26_24105</name>
</gene>
<feature type="compositionally biased region" description="Low complexity" evidence="1">
    <location>
        <begin position="247"/>
        <end position="270"/>
    </location>
</feature>
<keyword evidence="3" id="KW-1185">Reference proteome</keyword>
<evidence type="ECO:0000256" key="1">
    <source>
        <dbReference type="SAM" id="MobiDB-lite"/>
    </source>
</evidence>
<evidence type="ECO:0000313" key="3">
    <source>
        <dbReference type="Proteomes" id="UP000027931"/>
    </source>
</evidence>
<proteinExistence type="predicted"/>
<dbReference type="AlphaFoldDB" id="A0A074LF19"/>
<dbReference type="EMBL" id="JMIR01000069">
    <property type="protein sequence ID" value="KEO80841.1"/>
    <property type="molecule type" value="Genomic_DNA"/>
</dbReference>
<dbReference type="OrthoDB" id="2380821at2"/>
<sequence length="333" mass="36631">MGYEFGQVLGELMKSIITARSLSDKASRELAISYERDELLRAFPVPFVELENVEIELKFAFQTETGLGDLPYIESIEKTEGLAAGVEDDLVQETARRVSETVINAMTTLQRLVTLTKAFEIEQAGRCIEETVVSVVRDPTRLSMATQPPAGVKLAAFDVRRVVTKVIYALMKNGMVTLTKKHLPTVTNELVKLLGPISLEHEEKTAEVRGFISQQPPTDDWPTTPPIVVIGDGVDDVPYPTVPVEDPVPTLRPTLRPTLAPTTAPTTAPDDTPRPIPVPGYSNPMNVIIQANELLNLPAEMLSSIKITVNVSNYEWTGVDRGNGQSTRKLTRE</sequence>
<accession>A0A074LF19</accession>
<dbReference type="RefSeq" id="WP_038094740.1">
    <property type="nucleotide sequence ID" value="NZ_JMIR01000069.1"/>
</dbReference>